<feature type="domain" description="N-acetyltransferase" evidence="1">
    <location>
        <begin position="28"/>
        <end position="208"/>
    </location>
</feature>
<evidence type="ECO:0000313" key="3">
    <source>
        <dbReference type="Proteomes" id="UP000034112"/>
    </source>
</evidence>
<dbReference type="InterPro" id="IPR000182">
    <property type="entry name" value="GNAT_dom"/>
</dbReference>
<dbReference type="InterPro" id="IPR016181">
    <property type="entry name" value="Acyl_CoA_acyltransferase"/>
</dbReference>
<organism evidence="2 3">
    <name type="scientific">Trichoderma harzianum</name>
    <name type="common">Hypocrea lixii</name>
    <dbReference type="NCBI Taxonomy" id="5544"/>
    <lineage>
        <taxon>Eukaryota</taxon>
        <taxon>Fungi</taxon>
        <taxon>Dikarya</taxon>
        <taxon>Ascomycota</taxon>
        <taxon>Pezizomycotina</taxon>
        <taxon>Sordariomycetes</taxon>
        <taxon>Hypocreomycetidae</taxon>
        <taxon>Hypocreales</taxon>
        <taxon>Hypocreaceae</taxon>
        <taxon>Trichoderma</taxon>
    </lineage>
</organism>
<dbReference type="OMA" id="TCHLEHR"/>
<evidence type="ECO:0000313" key="2">
    <source>
        <dbReference type="EMBL" id="KKP06173.1"/>
    </source>
</evidence>
<accession>A0A0F9Y205</accession>
<dbReference type="GO" id="GO:0016747">
    <property type="term" value="F:acyltransferase activity, transferring groups other than amino-acyl groups"/>
    <property type="evidence" value="ECO:0007669"/>
    <property type="project" value="InterPro"/>
</dbReference>
<evidence type="ECO:0000259" key="1">
    <source>
        <dbReference type="PROSITE" id="PS51186"/>
    </source>
</evidence>
<reference evidence="3" key="1">
    <citation type="journal article" date="2015" name="Genome Announc.">
        <title>Draft whole-genome sequence of the biocontrol agent Trichoderma harzianum T6776.</title>
        <authorList>
            <person name="Baroncelli R."/>
            <person name="Piaggeschi G."/>
            <person name="Fiorini L."/>
            <person name="Bertolini E."/>
            <person name="Zapparata A."/>
            <person name="Pe M.E."/>
            <person name="Sarrocco S."/>
            <person name="Vannacci G."/>
        </authorList>
    </citation>
    <scope>NUCLEOTIDE SEQUENCE [LARGE SCALE GENOMIC DNA]</scope>
    <source>
        <strain evidence="3">T6776</strain>
    </source>
</reference>
<protein>
    <recommendedName>
        <fullName evidence="1">N-acetyltransferase domain-containing protein</fullName>
    </recommendedName>
</protein>
<dbReference type="SUPFAM" id="SSF55729">
    <property type="entry name" value="Acyl-CoA N-acyltransferases (Nat)"/>
    <property type="match status" value="1"/>
</dbReference>
<sequence>MPSNEAVQSLTGATQSPNKSQILPKAKIIVASPSLANNSALLEYMTSFINRSYHSNYDGLVDTKKHIRTSASELNQKILSGQIAIAWKPSSDPDKEIAEDVIGCVSIELVGPGMAGLGLLTCHLEHRGTRVGQQLMEFAEDWAKVLGAEEMQLEILVPDGWEHEENHRVVRWYERRGYKLLRVAETAEIIEWLATVVVGPTKMRIYRKKL</sequence>
<gene>
    <name evidence="2" type="ORF">THAR02_01776</name>
</gene>
<name>A0A0F9Y205_TRIHA</name>
<dbReference type="Pfam" id="PF13508">
    <property type="entry name" value="Acetyltransf_7"/>
    <property type="match status" value="1"/>
</dbReference>
<proteinExistence type="predicted"/>
<dbReference type="EMBL" id="JOKZ01000032">
    <property type="protein sequence ID" value="KKP06173.1"/>
    <property type="molecule type" value="Genomic_DNA"/>
</dbReference>
<dbReference type="AlphaFoldDB" id="A0A0F9Y205"/>
<dbReference type="Proteomes" id="UP000034112">
    <property type="component" value="Unassembled WGS sequence"/>
</dbReference>
<dbReference type="PROSITE" id="PS51186">
    <property type="entry name" value="GNAT"/>
    <property type="match status" value="1"/>
</dbReference>
<dbReference type="OrthoDB" id="5689at2759"/>
<comment type="caution">
    <text evidence="2">The sequence shown here is derived from an EMBL/GenBank/DDBJ whole genome shotgun (WGS) entry which is preliminary data.</text>
</comment>
<dbReference type="CDD" id="cd04301">
    <property type="entry name" value="NAT_SF"/>
    <property type="match status" value="1"/>
</dbReference>
<dbReference type="Gene3D" id="3.40.630.30">
    <property type="match status" value="1"/>
</dbReference>